<dbReference type="KEGG" id="acin:CBP34_02130"/>
<protein>
    <recommendedName>
        <fullName evidence="1">Hemerythrin-like domain-containing protein</fullName>
    </recommendedName>
</protein>
<reference evidence="2 3" key="1">
    <citation type="submission" date="2017-05" db="EMBL/GenBank/DDBJ databases">
        <title>Polyphasic characterization of four soil-derived phenanthrene-degrading Acidovorax strains and proposal of Acidovorax phenanthrenivorans sp. nov.</title>
        <authorList>
            <person name="Singleton D.R."/>
            <person name="Lee J."/>
            <person name="Dickey A.N."/>
            <person name="Stroud A."/>
            <person name="Scholl E.H."/>
            <person name="Wright F.A."/>
            <person name="Aitken M.D."/>
        </authorList>
    </citation>
    <scope>NUCLEOTIDE SEQUENCE [LARGE SCALE GENOMIC DNA]</scope>
    <source>
        <strain evidence="2">NA3</strain>
    </source>
</reference>
<feature type="domain" description="Hemerythrin-like" evidence="1">
    <location>
        <begin position="27"/>
        <end position="149"/>
    </location>
</feature>
<dbReference type="RefSeq" id="WP_094097153.1">
    <property type="nucleotide sequence ID" value="NZ_CP021361.1"/>
</dbReference>
<evidence type="ECO:0000259" key="1">
    <source>
        <dbReference type="Pfam" id="PF01814"/>
    </source>
</evidence>
<sequence>MKIDPREIAEIASAQPGAPRMDMYAGIHKAMRAFMADTLLGLGRMDVDDDLEFAQASERVMQLLDFCRSHLHHENAFVHRAMDARAPGASAAVEAEHAEHEQAIAALSASIVHLQACARVARPAAAQALYRQLALFVAHNFEHMHQEETVHNDVLWTHYSDEELMGVHDALVASIPAGEMMVVVRWLVPFMAPAERVAMLADMRQHAPAPAFAAVLNTVQPHLTQAEWGKLMRGLGMAPAPGLVH</sequence>
<evidence type="ECO:0000313" key="2">
    <source>
        <dbReference type="EMBL" id="ART50704.1"/>
    </source>
</evidence>
<dbReference type="Pfam" id="PF01814">
    <property type="entry name" value="Hemerythrin"/>
    <property type="match status" value="1"/>
</dbReference>
<gene>
    <name evidence="2" type="ORF">CBP34_02130</name>
</gene>
<name>A0A240TZV1_9BURK</name>
<dbReference type="CDD" id="cd12109">
    <property type="entry name" value="Hr_FBXL5"/>
    <property type="match status" value="1"/>
</dbReference>
<dbReference type="GO" id="GO:0006879">
    <property type="term" value="P:intracellular iron ion homeostasis"/>
    <property type="evidence" value="ECO:0007669"/>
    <property type="project" value="InterPro"/>
</dbReference>
<organism evidence="2 3">
    <name type="scientific">Acidovorax carolinensis</name>
    <dbReference type="NCBI Taxonomy" id="553814"/>
    <lineage>
        <taxon>Bacteria</taxon>
        <taxon>Pseudomonadati</taxon>
        <taxon>Pseudomonadota</taxon>
        <taxon>Betaproteobacteria</taxon>
        <taxon>Burkholderiales</taxon>
        <taxon>Comamonadaceae</taxon>
        <taxon>Acidovorax</taxon>
    </lineage>
</organism>
<dbReference type="Gene3D" id="1.20.120.520">
    <property type="entry name" value="nmb1532 protein domain like"/>
    <property type="match status" value="1"/>
</dbReference>
<proteinExistence type="predicted"/>
<dbReference type="EMBL" id="CP021361">
    <property type="protein sequence ID" value="ART50704.1"/>
    <property type="molecule type" value="Genomic_DNA"/>
</dbReference>
<dbReference type="InterPro" id="IPR012312">
    <property type="entry name" value="Hemerythrin-like"/>
</dbReference>
<dbReference type="InterPro" id="IPR045808">
    <property type="entry name" value="Hr_FBXL5"/>
</dbReference>
<keyword evidence="3" id="KW-1185">Reference proteome</keyword>
<dbReference type="AlphaFoldDB" id="A0A240TZV1"/>
<dbReference type="Proteomes" id="UP000194432">
    <property type="component" value="Chromosome 1"/>
</dbReference>
<accession>A0A240TZV1</accession>
<evidence type="ECO:0000313" key="3">
    <source>
        <dbReference type="Proteomes" id="UP000194432"/>
    </source>
</evidence>